<dbReference type="Pfam" id="PF08662">
    <property type="entry name" value="eIF2A"/>
    <property type="match status" value="1"/>
</dbReference>
<evidence type="ECO:0000313" key="6">
    <source>
        <dbReference type="EnsemblPlants" id="EMT19445"/>
    </source>
</evidence>
<reference evidence="6" key="1">
    <citation type="submission" date="2015-06" db="UniProtKB">
        <authorList>
            <consortium name="EnsemblPlants"/>
        </authorList>
    </citation>
    <scope>IDENTIFICATION</scope>
</reference>
<protein>
    <submittedName>
        <fullName evidence="6">Eukaryotic translation initiation factor 3 subunit B</fullName>
    </submittedName>
</protein>
<dbReference type="GO" id="GO:0031369">
    <property type="term" value="F:translation initiation factor binding"/>
    <property type="evidence" value="ECO:0007669"/>
    <property type="project" value="InterPro"/>
</dbReference>
<dbReference type="ExpressionAtlas" id="R7WF12">
    <property type="expression patterns" value="baseline"/>
</dbReference>
<keyword evidence="4" id="KW-0648">Protein biosynthesis</keyword>
<dbReference type="EnsemblPlants" id="EMT19445">
    <property type="protein sequence ID" value="EMT19445"/>
    <property type="gene ID" value="F775_20797"/>
</dbReference>
<evidence type="ECO:0000256" key="3">
    <source>
        <dbReference type="ARBA" id="ARBA00022884"/>
    </source>
</evidence>
<keyword evidence="3" id="KW-0694">RNA-binding</keyword>
<dbReference type="PANTHER" id="PTHR14068:SF0">
    <property type="entry name" value="EUKARYOTIC TRANSLATION INITIATION FACTOR 3 SUBUNIT B"/>
    <property type="match status" value="1"/>
</dbReference>
<keyword evidence="1" id="KW-0963">Cytoplasm</keyword>
<accession>R7WF12</accession>
<dbReference type="InterPro" id="IPR013979">
    <property type="entry name" value="TIF_beta_prop-like"/>
</dbReference>
<evidence type="ECO:0000256" key="1">
    <source>
        <dbReference type="ARBA" id="ARBA00022490"/>
    </source>
</evidence>
<feature type="domain" description="Translation initiation factor beta propellor-like" evidence="5">
    <location>
        <begin position="1"/>
        <end position="52"/>
    </location>
</feature>
<dbReference type="GO" id="GO:0003723">
    <property type="term" value="F:RNA binding"/>
    <property type="evidence" value="ECO:0007669"/>
    <property type="project" value="UniProtKB-KW"/>
</dbReference>
<dbReference type="GO" id="GO:0005852">
    <property type="term" value="C:eukaryotic translation initiation factor 3 complex"/>
    <property type="evidence" value="ECO:0007669"/>
    <property type="project" value="InterPro"/>
</dbReference>
<name>R7WF12_AEGTA</name>
<evidence type="ECO:0000256" key="2">
    <source>
        <dbReference type="ARBA" id="ARBA00022540"/>
    </source>
</evidence>
<dbReference type="InterPro" id="IPR011400">
    <property type="entry name" value="EIF3B"/>
</dbReference>
<dbReference type="PANTHER" id="PTHR14068">
    <property type="entry name" value="EUKARYOTIC TRANSLATION INITIATION FACTOR 3 EIF3 -RELATED"/>
    <property type="match status" value="1"/>
</dbReference>
<dbReference type="AlphaFoldDB" id="R7WF12"/>
<evidence type="ECO:0000259" key="5">
    <source>
        <dbReference type="Pfam" id="PF08662"/>
    </source>
</evidence>
<organism evidence="6">
    <name type="scientific">Aegilops tauschii</name>
    <name type="common">Tausch's goatgrass</name>
    <name type="synonym">Aegilops squarrosa</name>
    <dbReference type="NCBI Taxonomy" id="37682"/>
    <lineage>
        <taxon>Eukaryota</taxon>
        <taxon>Viridiplantae</taxon>
        <taxon>Streptophyta</taxon>
        <taxon>Embryophyta</taxon>
        <taxon>Tracheophyta</taxon>
        <taxon>Spermatophyta</taxon>
        <taxon>Magnoliopsida</taxon>
        <taxon>Liliopsida</taxon>
        <taxon>Poales</taxon>
        <taxon>Poaceae</taxon>
        <taxon>BOP clade</taxon>
        <taxon>Pooideae</taxon>
        <taxon>Triticodae</taxon>
        <taxon>Triticeae</taxon>
        <taxon>Triticinae</taxon>
        <taxon>Aegilops</taxon>
    </lineage>
</organism>
<evidence type="ECO:0000256" key="4">
    <source>
        <dbReference type="ARBA" id="ARBA00022917"/>
    </source>
</evidence>
<proteinExistence type="predicted"/>
<dbReference type="GO" id="GO:0003743">
    <property type="term" value="F:translation initiation factor activity"/>
    <property type="evidence" value="ECO:0007669"/>
    <property type="project" value="UniProtKB-KW"/>
</dbReference>
<sequence>MHWQNNGEYLAIQVDRYAESENTTCTSFELFMIMERGIPVFELDTKNDNIIVVADCRRSQRRVREREMEDRDLRCELPLQLFGVSVIMQTLMRAAGKEEELITPSHDARPDYLTIIAFALEPNGCQFAVIHGDEGTNGQLEFYTVDDLETMTTEEQLEFYNVDDLEVMATEEHSMVIDVMWDPTGSLRLEIYSFEPSNM</sequence>
<keyword evidence="2" id="KW-0396">Initiation factor</keyword>